<keyword evidence="1" id="KW-0812">Transmembrane</keyword>
<dbReference type="CDD" id="cd06259">
    <property type="entry name" value="YdcF-like"/>
    <property type="match status" value="1"/>
</dbReference>
<feature type="transmembrane region" description="Helical" evidence="1">
    <location>
        <begin position="74"/>
        <end position="98"/>
    </location>
</feature>
<reference evidence="3 4" key="1">
    <citation type="submission" date="2024-06" db="EMBL/GenBank/DDBJ databases">
        <title>Sorghum-associated microbial communities from plants grown in Nebraska, USA.</title>
        <authorList>
            <person name="Schachtman D."/>
        </authorList>
    </citation>
    <scope>NUCLEOTIDE SEQUENCE [LARGE SCALE GENOMIC DNA]</scope>
    <source>
        <strain evidence="3 4">2709</strain>
    </source>
</reference>
<evidence type="ECO:0000259" key="2">
    <source>
        <dbReference type="Pfam" id="PF02698"/>
    </source>
</evidence>
<dbReference type="Pfam" id="PF02698">
    <property type="entry name" value="DUF218"/>
    <property type="match status" value="1"/>
</dbReference>
<keyword evidence="1" id="KW-0472">Membrane</keyword>
<gene>
    <name evidence="3" type="ORF">ABIE13_000055</name>
</gene>
<sequence length="264" mass="28711">MILDIKQKPLRYLLAATSLLLLGLGLAPLIAGNFHLGVAVPMVLGAGGLWLAWQWQAVRRWRAAAPWRRWLWRAGWSALAAWTASVVGLWMMIAGMGFEPQATPRVAAMVVLGSGTQDGHPRAPLALRLDTAAELAAAQPDAIVAVSGGVDFGEKESEGIIMARYLAANHGLRQSAVVVEEVSTSTELNLALTRPLLEQRGVDLNQPIAVVTSDFHLWRALRIAKRQGYVQPVGVGAPTPLIIRFNVWLREYFAVASSWALGEW</sequence>
<feature type="transmembrane region" description="Helical" evidence="1">
    <location>
        <begin position="12"/>
        <end position="30"/>
    </location>
</feature>
<dbReference type="InterPro" id="IPR014729">
    <property type="entry name" value="Rossmann-like_a/b/a_fold"/>
</dbReference>
<proteinExistence type="predicted"/>
<dbReference type="EMBL" id="JBEPSH010000001">
    <property type="protein sequence ID" value="MET4574958.1"/>
    <property type="molecule type" value="Genomic_DNA"/>
</dbReference>
<keyword evidence="4" id="KW-1185">Reference proteome</keyword>
<name>A0ABV2Q1Q3_9BURK</name>
<dbReference type="Proteomes" id="UP001549320">
    <property type="component" value="Unassembled WGS sequence"/>
</dbReference>
<keyword evidence="1" id="KW-1133">Transmembrane helix</keyword>
<dbReference type="PANTHER" id="PTHR30336:SF4">
    <property type="entry name" value="ENVELOPE BIOGENESIS FACTOR ELYC"/>
    <property type="match status" value="1"/>
</dbReference>
<feature type="transmembrane region" description="Helical" evidence="1">
    <location>
        <begin position="36"/>
        <end position="53"/>
    </location>
</feature>
<organism evidence="3 4">
    <name type="scientific">Ottowia thiooxydans</name>
    <dbReference type="NCBI Taxonomy" id="219182"/>
    <lineage>
        <taxon>Bacteria</taxon>
        <taxon>Pseudomonadati</taxon>
        <taxon>Pseudomonadota</taxon>
        <taxon>Betaproteobacteria</taxon>
        <taxon>Burkholderiales</taxon>
        <taxon>Comamonadaceae</taxon>
        <taxon>Ottowia</taxon>
    </lineage>
</organism>
<accession>A0ABV2Q1Q3</accession>
<feature type="domain" description="DUF218" evidence="2">
    <location>
        <begin position="108"/>
        <end position="264"/>
    </location>
</feature>
<evidence type="ECO:0000313" key="4">
    <source>
        <dbReference type="Proteomes" id="UP001549320"/>
    </source>
</evidence>
<evidence type="ECO:0000256" key="1">
    <source>
        <dbReference type="SAM" id="Phobius"/>
    </source>
</evidence>
<dbReference type="InterPro" id="IPR051599">
    <property type="entry name" value="Cell_Envelope_Assoc"/>
</dbReference>
<evidence type="ECO:0000313" key="3">
    <source>
        <dbReference type="EMBL" id="MET4574958.1"/>
    </source>
</evidence>
<protein>
    <submittedName>
        <fullName evidence="3">Uncharacterized SAM-binding protein YcdF (DUF218 family)</fullName>
    </submittedName>
</protein>
<dbReference type="InterPro" id="IPR003848">
    <property type="entry name" value="DUF218"/>
</dbReference>
<comment type="caution">
    <text evidence="3">The sequence shown here is derived from an EMBL/GenBank/DDBJ whole genome shotgun (WGS) entry which is preliminary data.</text>
</comment>
<dbReference type="PANTHER" id="PTHR30336">
    <property type="entry name" value="INNER MEMBRANE PROTEIN, PROBABLE PERMEASE"/>
    <property type="match status" value="1"/>
</dbReference>
<dbReference type="Gene3D" id="3.40.50.620">
    <property type="entry name" value="HUPs"/>
    <property type="match status" value="1"/>
</dbReference>